<keyword evidence="5 6" id="KW-0408">Iron</keyword>
<comment type="cofactor">
    <cofactor evidence="6">
        <name>Fe(2+)</name>
        <dbReference type="ChEBI" id="CHEBI:29033"/>
    </cofactor>
    <text evidence="6">Binds 1 Fe(2+) ion.</text>
</comment>
<evidence type="ECO:0000313" key="8">
    <source>
        <dbReference type="EMBL" id="VDR40281.1"/>
    </source>
</evidence>
<evidence type="ECO:0000313" key="7">
    <source>
        <dbReference type="EMBL" id="MBS4100027.1"/>
    </source>
</evidence>
<evidence type="ECO:0000256" key="4">
    <source>
        <dbReference type="ARBA" id="ARBA00022917"/>
    </source>
</evidence>
<evidence type="ECO:0000313" key="9">
    <source>
        <dbReference type="Proteomes" id="UP000271626"/>
    </source>
</evidence>
<comment type="function">
    <text evidence="6">Removes the formyl group from the N-terminal Met of newly synthesized proteins. Requires at least a dipeptide for an efficient rate of reaction. N-terminal L-methionine is a prerequisite for activity but the enzyme has broad specificity at other positions.</text>
</comment>
<comment type="similarity">
    <text evidence="1 6">Belongs to the polypeptide deformylase family.</text>
</comment>
<dbReference type="PANTHER" id="PTHR10458:SF2">
    <property type="entry name" value="PEPTIDE DEFORMYLASE, MITOCHONDRIAL"/>
    <property type="match status" value="1"/>
</dbReference>
<dbReference type="OrthoDB" id="9804313at2"/>
<dbReference type="AlphaFoldDB" id="A0A3P8L8R0"/>
<name>A0A3P8L8R0_TSUPA</name>
<dbReference type="InterPro" id="IPR023635">
    <property type="entry name" value="Peptide_deformylase"/>
</dbReference>
<protein>
    <recommendedName>
        <fullName evidence="6">Peptide deformylase</fullName>
        <shortName evidence="6">PDF</shortName>
        <ecNumber evidence="6">3.5.1.88</ecNumber>
    </recommendedName>
    <alternativeName>
        <fullName evidence="6">Polypeptide deformylase</fullName>
    </alternativeName>
</protein>
<dbReference type="EMBL" id="JAGXOE010000003">
    <property type="protein sequence ID" value="MBS4100027.1"/>
    <property type="molecule type" value="Genomic_DNA"/>
</dbReference>
<reference evidence="7 10" key="2">
    <citation type="submission" date="2021-04" db="EMBL/GenBank/DDBJ databases">
        <title>Whole genome sequence analysis of a thiophenic sulfur metabolizing bacteria.</title>
        <authorList>
            <person name="Akhtar N."/>
            <person name="Akram J."/>
            <person name="Aslam A."/>
        </authorList>
    </citation>
    <scope>NUCLEOTIDE SEQUENCE [LARGE SCALE GENOMIC DNA]</scope>
    <source>
        <strain evidence="7 10">3OW</strain>
    </source>
</reference>
<sequence length="181" mass="19471">MSVLPIRIYPDPVLRTPADEVTVFDADLARLVDDMIDTMHHHNGAGLAAPQVGVSKRVFVYGCGGREGHLINPVWRAVGDETRTAAEGCLSIPEVRGDCTRYLNVVAEGVDVTGAPVTLEATEILARCIQHESDHLDGVLYLSRLDPEERKAVMRVIRSSPWFTDPETTLAAGAAGAGGRA</sequence>
<dbReference type="Proteomes" id="UP000676853">
    <property type="component" value="Unassembled WGS sequence"/>
</dbReference>
<gene>
    <name evidence="8" type="primary">def_2</name>
    <name evidence="6 7" type="synonym">def</name>
    <name evidence="7" type="ORF">KFZ73_02125</name>
    <name evidence="8" type="ORF">NCTC10741_03437</name>
</gene>
<evidence type="ECO:0000256" key="3">
    <source>
        <dbReference type="ARBA" id="ARBA00022801"/>
    </source>
</evidence>
<feature type="binding site" evidence="6">
    <location>
        <position position="131"/>
    </location>
    <ligand>
        <name>Fe cation</name>
        <dbReference type="ChEBI" id="CHEBI:24875"/>
    </ligand>
</feature>
<keyword evidence="10" id="KW-1185">Reference proteome</keyword>
<dbReference type="SUPFAM" id="SSF56420">
    <property type="entry name" value="Peptide deformylase"/>
    <property type="match status" value="1"/>
</dbReference>
<keyword evidence="2 6" id="KW-0479">Metal-binding</keyword>
<dbReference type="CDD" id="cd00487">
    <property type="entry name" value="Pep_deformylase"/>
    <property type="match status" value="1"/>
</dbReference>
<evidence type="ECO:0000256" key="6">
    <source>
        <dbReference type="HAMAP-Rule" id="MF_00163"/>
    </source>
</evidence>
<organism evidence="8 9">
    <name type="scientific">Tsukamurella paurometabola</name>
    <name type="common">Corynebacterium paurometabolum</name>
    <dbReference type="NCBI Taxonomy" id="2061"/>
    <lineage>
        <taxon>Bacteria</taxon>
        <taxon>Bacillati</taxon>
        <taxon>Actinomycetota</taxon>
        <taxon>Actinomycetes</taxon>
        <taxon>Mycobacteriales</taxon>
        <taxon>Tsukamurellaceae</taxon>
        <taxon>Tsukamurella</taxon>
    </lineage>
</organism>
<dbReference type="GO" id="GO:0042586">
    <property type="term" value="F:peptide deformylase activity"/>
    <property type="evidence" value="ECO:0007669"/>
    <property type="project" value="UniProtKB-UniRule"/>
</dbReference>
<reference evidence="8 9" key="1">
    <citation type="submission" date="2018-12" db="EMBL/GenBank/DDBJ databases">
        <authorList>
            <consortium name="Pathogen Informatics"/>
        </authorList>
    </citation>
    <scope>NUCLEOTIDE SEQUENCE [LARGE SCALE GENOMIC DNA]</scope>
    <source>
        <strain evidence="8 9">NCTC10741</strain>
    </source>
</reference>
<dbReference type="PIRSF" id="PIRSF004749">
    <property type="entry name" value="Pep_def"/>
    <property type="match status" value="1"/>
</dbReference>
<dbReference type="PRINTS" id="PR01576">
    <property type="entry name" value="PDEFORMYLASE"/>
</dbReference>
<dbReference type="EMBL" id="LR131273">
    <property type="protein sequence ID" value="VDR40281.1"/>
    <property type="molecule type" value="Genomic_DNA"/>
</dbReference>
<dbReference type="GO" id="GO:0006412">
    <property type="term" value="P:translation"/>
    <property type="evidence" value="ECO:0007669"/>
    <property type="project" value="UniProtKB-UniRule"/>
</dbReference>
<feature type="binding site" evidence="6">
    <location>
        <position position="89"/>
    </location>
    <ligand>
        <name>Fe cation</name>
        <dbReference type="ChEBI" id="CHEBI:24875"/>
    </ligand>
</feature>
<evidence type="ECO:0000256" key="2">
    <source>
        <dbReference type="ARBA" id="ARBA00022723"/>
    </source>
</evidence>
<dbReference type="Pfam" id="PF01327">
    <property type="entry name" value="Pep_deformylase"/>
    <property type="match status" value="1"/>
</dbReference>
<keyword evidence="4 6" id="KW-0648">Protein biosynthesis</keyword>
<feature type="active site" evidence="6">
    <location>
        <position position="132"/>
    </location>
</feature>
<keyword evidence="3 6" id="KW-0378">Hydrolase</keyword>
<dbReference type="NCBIfam" id="NF001159">
    <property type="entry name" value="PRK00150.1-3"/>
    <property type="match status" value="1"/>
</dbReference>
<dbReference type="PANTHER" id="PTHR10458">
    <property type="entry name" value="PEPTIDE DEFORMYLASE"/>
    <property type="match status" value="1"/>
</dbReference>
<evidence type="ECO:0000256" key="1">
    <source>
        <dbReference type="ARBA" id="ARBA00010759"/>
    </source>
</evidence>
<feature type="binding site" evidence="6">
    <location>
        <position position="135"/>
    </location>
    <ligand>
        <name>Fe cation</name>
        <dbReference type="ChEBI" id="CHEBI:24875"/>
    </ligand>
</feature>
<dbReference type="Proteomes" id="UP000271626">
    <property type="component" value="Chromosome"/>
</dbReference>
<dbReference type="EC" id="3.5.1.88" evidence="6"/>
<dbReference type="InterPro" id="IPR036821">
    <property type="entry name" value="Peptide_deformylase_sf"/>
</dbReference>
<dbReference type="GO" id="GO:0046872">
    <property type="term" value="F:metal ion binding"/>
    <property type="evidence" value="ECO:0007669"/>
    <property type="project" value="UniProtKB-KW"/>
</dbReference>
<comment type="catalytic activity">
    <reaction evidence="6">
        <text>N-terminal N-formyl-L-methionyl-[peptide] + H2O = N-terminal L-methionyl-[peptide] + formate</text>
        <dbReference type="Rhea" id="RHEA:24420"/>
        <dbReference type="Rhea" id="RHEA-COMP:10639"/>
        <dbReference type="Rhea" id="RHEA-COMP:10640"/>
        <dbReference type="ChEBI" id="CHEBI:15377"/>
        <dbReference type="ChEBI" id="CHEBI:15740"/>
        <dbReference type="ChEBI" id="CHEBI:49298"/>
        <dbReference type="ChEBI" id="CHEBI:64731"/>
        <dbReference type="EC" id="3.5.1.88"/>
    </reaction>
</comment>
<evidence type="ECO:0000313" key="10">
    <source>
        <dbReference type="Proteomes" id="UP000676853"/>
    </source>
</evidence>
<dbReference type="RefSeq" id="WP_126197291.1">
    <property type="nucleotide sequence ID" value="NZ_CP085954.1"/>
</dbReference>
<accession>A0A3P8L8R0</accession>
<proteinExistence type="inferred from homology"/>
<dbReference type="NCBIfam" id="TIGR00079">
    <property type="entry name" value="pept_deformyl"/>
    <property type="match status" value="1"/>
</dbReference>
<evidence type="ECO:0000256" key="5">
    <source>
        <dbReference type="ARBA" id="ARBA00023004"/>
    </source>
</evidence>
<dbReference type="HAMAP" id="MF_00163">
    <property type="entry name" value="Pep_deformylase"/>
    <property type="match status" value="1"/>
</dbReference>
<dbReference type="Gene3D" id="3.90.45.10">
    <property type="entry name" value="Peptide deformylase"/>
    <property type="match status" value="1"/>
</dbReference>